<dbReference type="PANTHER" id="PTHR22789:SF0">
    <property type="entry name" value="3-OXO-TETRONATE 4-PHOSPHATE DECARBOXYLASE-RELATED"/>
    <property type="match status" value="1"/>
</dbReference>
<dbReference type="RefSeq" id="WP_305107168.1">
    <property type="nucleotide sequence ID" value="NZ_JAUTWS010000045.1"/>
</dbReference>
<organism evidence="4 5">
    <name type="scientific">Paracraurococcus lichenis</name>
    <dbReference type="NCBI Taxonomy" id="3064888"/>
    <lineage>
        <taxon>Bacteria</taxon>
        <taxon>Pseudomonadati</taxon>
        <taxon>Pseudomonadota</taxon>
        <taxon>Alphaproteobacteria</taxon>
        <taxon>Acetobacterales</taxon>
        <taxon>Roseomonadaceae</taxon>
        <taxon>Paracraurococcus</taxon>
    </lineage>
</organism>
<gene>
    <name evidence="4" type="ORF">Q7A36_28480</name>
</gene>
<keyword evidence="5" id="KW-1185">Reference proteome</keyword>
<dbReference type="Gene3D" id="3.40.225.10">
    <property type="entry name" value="Class II aldolase/adducin N-terminal domain"/>
    <property type="match status" value="1"/>
</dbReference>
<dbReference type="SUPFAM" id="SSF53639">
    <property type="entry name" value="AraD/HMP-PK domain-like"/>
    <property type="match status" value="1"/>
</dbReference>
<name>A0ABT9E8K9_9PROT</name>
<keyword evidence="2" id="KW-0456">Lyase</keyword>
<comment type="caution">
    <text evidence="4">The sequence shown here is derived from an EMBL/GenBank/DDBJ whole genome shotgun (WGS) entry which is preliminary data.</text>
</comment>
<proteinExistence type="predicted"/>
<dbReference type="InterPro" id="IPR036409">
    <property type="entry name" value="Aldolase_II/adducin_N_sf"/>
</dbReference>
<dbReference type="Proteomes" id="UP001243009">
    <property type="component" value="Unassembled WGS sequence"/>
</dbReference>
<feature type="domain" description="Class II aldolase/adducin N-terminal" evidence="3">
    <location>
        <begin position="5"/>
        <end position="180"/>
    </location>
</feature>
<dbReference type="Pfam" id="PF00596">
    <property type="entry name" value="Aldolase_II"/>
    <property type="match status" value="1"/>
</dbReference>
<reference evidence="4 5" key="1">
    <citation type="submission" date="2023-08" db="EMBL/GenBank/DDBJ databases">
        <title>The draft genome sequence of Paracraurococcus sp. LOR1-02.</title>
        <authorList>
            <person name="Kingkaew E."/>
            <person name="Tanasupawat S."/>
        </authorList>
    </citation>
    <scope>NUCLEOTIDE SEQUENCE [LARGE SCALE GENOMIC DNA]</scope>
    <source>
        <strain evidence="4 5">LOR1-02</strain>
    </source>
</reference>
<dbReference type="EMBL" id="JAUTWS010000045">
    <property type="protein sequence ID" value="MDO9712313.1"/>
    <property type="molecule type" value="Genomic_DNA"/>
</dbReference>
<evidence type="ECO:0000256" key="2">
    <source>
        <dbReference type="ARBA" id="ARBA00023239"/>
    </source>
</evidence>
<evidence type="ECO:0000313" key="4">
    <source>
        <dbReference type="EMBL" id="MDO9712313.1"/>
    </source>
</evidence>
<accession>A0ABT9E8K9</accession>
<protein>
    <submittedName>
        <fullName evidence="4">Class II aldolase/adducin family protein</fullName>
    </submittedName>
</protein>
<dbReference type="InterPro" id="IPR050197">
    <property type="entry name" value="Aldolase_class_II_sugar_metab"/>
</dbReference>
<dbReference type="InterPro" id="IPR001303">
    <property type="entry name" value="Aldolase_II/adducin_N"/>
</dbReference>
<sequence length="211" mass="21808">MTPSEALIAAARALDALGFMPSKSGNLSIRTPAGCLITPAALPYAETMPEDLVEVAPDGTVVGGHRRPSSEWRLHTAIYAARPEAGAVVHTHSPFATALSCARQGIPPFHYMIALGGGADIRCSAYATFGTEALATACVAALEGRKAALLANHGVVALGKTLAGARALAMEVENLARQYLALRSAGLAPVLLTEAELQAVFAQFGDYGRLG</sequence>
<dbReference type="PANTHER" id="PTHR22789">
    <property type="entry name" value="FUCULOSE PHOSPHATE ALDOLASE"/>
    <property type="match status" value="1"/>
</dbReference>
<evidence type="ECO:0000256" key="1">
    <source>
        <dbReference type="ARBA" id="ARBA00022723"/>
    </source>
</evidence>
<dbReference type="SMART" id="SM01007">
    <property type="entry name" value="Aldolase_II"/>
    <property type="match status" value="1"/>
</dbReference>
<keyword evidence="1" id="KW-0479">Metal-binding</keyword>
<evidence type="ECO:0000259" key="3">
    <source>
        <dbReference type="SMART" id="SM01007"/>
    </source>
</evidence>
<evidence type="ECO:0000313" key="5">
    <source>
        <dbReference type="Proteomes" id="UP001243009"/>
    </source>
</evidence>